<organism evidence="2">
    <name type="scientific">uncultured Rubrobacteraceae bacterium</name>
    <dbReference type="NCBI Taxonomy" id="349277"/>
    <lineage>
        <taxon>Bacteria</taxon>
        <taxon>Bacillati</taxon>
        <taxon>Actinomycetota</taxon>
        <taxon>Rubrobacteria</taxon>
        <taxon>Rubrobacterales</taxon>
        <taxon>Rubrobacteraceae</taxon>
        <taxon>environmental samples</taxon>
    </lineage>
</organism>
<sequence length="242" mass="24454">MPPSDKVKLVVLSPAPVCCTERTPSPATTIFRAPPSSLRISHSSPASPGSNTYRSGTLPSISFSSLPTAHVPENPVPGSPPNFSASFLERSSPPPTLSVASFALSFAVVFLARSRAGSPPATASPARATPARATTPPFGSPFASAPGVAGTTRSGGFAFSPALTSATAGTPLPPWKPEQAAARIGTQAAISKSGIPPVLRRPGFLFGPIKVGSSLAGGSRTPPSSGRAHASHRGLLACYPRA</sequence>
<feature type="region of interest" description="Disordered" evidence="1">
    <location>
        <begin position="214"/>
        <end position="242"/>
    </location>
</feature>
<feature type="region of interest" description="Disordered" evidence="1">
    <location>
        <begin position="24"/>
        <end position="54"/>
    </location>
</feature>
<feature type="compositionally biased region" description="Polar residues" evidence="1">
    <location>
        <begin position="38"/>
        <end position="54"/>
    </location>
</feature>
<proteinExistence type="predicted"/>
<dbReference type="AlphaFoldDB" id="A0A6J4R349"/>
<accession>A0A6J4R349</accession>
<name>A0A6J4R349_9ACTN</name>
<evidence type="ECO:0000313" key="2">
    <source>
        <dbReference type="EMBL" id="CAA9454294.1"/>
    </source>
</evidence>
<reference evidence="2" key="1">
    <citation type="submission" date="2020-02" db="EMBL/GenBank/DDBJ databases">
        <authorList>
            <person name="Meier V. D."/>
        </authorList>
    </citation>
    <scope>NUCLEOTIDE SEQUENCE</scope>
    <source>
        <strain evidence="2">AVDCRST_MAG02</strain>
    </source>
</reference>
<feature type="region of interest" description="Disordered" evidence="1">
    <location>
        <begin position="117"/>
        <end position="147"/>
    </location>
</feature>
<evidence type="ECO:0000256" key="1">
    <source>
        <dbReference type="SAM" id="MobiDB-lite"/>
    </source>
</evidence>
<dbReference type="EMBL" id="CADCVH010000044">
    <property type="protein sequence ID" value="CAA9454294.1"/>
    <property type="molecule type" value="Genomic_DNA"/>
</dbReference>
<protein>
    <submittedName>
        <fullName evidence="2">Uncharacterized protein</fullName>
    </submittedName>
</protein>
<gene>
    <name evidence="2" type="ORF">AVDCRST_MAG02-1336</name>
</gene>
<feature type="compositionally biased region" description="Low complexity" evidence="1">
    <location>
        <begin position="117"/>
        <end position="137"/>
    </location>
</feature>